<evidence type="ECO:0000256" key="1">
    <source>
        <dbReference type="ARBA" id="ARBA00007513"/>
    </source>
</evidence>
<dbReference type="CDD" id="cd01056">
    <property type="entry name" value="Euk_Ferritin"/>
    <property type="match status" value="1"/>
</dbReference>
<keyword evidence="2 6" id="KW-0409">Iron storage</keyword>
<keyword evidence="4 5" id="KW-0408">Iron</keyword>
<keyword evidence="7" id="KW-0732">Signal</keyword>
<evidence type="ECO:0000313" key="9">
    <source>
        <dbReference type="Proteomes" id="UP000515160"/>
    </source>
</evidence>
<dbReference type="OrthoDB" id="6363126at2759"/>
<dbReference type="PROSITE" id="PS50905">
    <property type="entry name" value="FERRITIN_LIKE"/>
    <property type="match status" value="1"/>
</dbReference>
<dbReference type="InterPro" id="IPR008331">
    <property type="entry name" value="Ferritin_DPS_dom"/>
</dbReference>
<feature type="chain" id="PRO_5027873012" description="Ferritin" evidence="7">
    <location>
        <begin position="20"/>
        <end position="223"/>
    </location>
</feature>
<gene>
    <name evidence="10" type="primary">LOC117573495</name>
</gene>
<evidence type="ECO:0000256" key="7">
    <source>
        <dbReference type="SAM" id="SignalP"/>
    </source>
</evidence>
<dbReference type="Proteomes" id="UP000515160">
    <property type="component" value="Chromosome 2R"/>
</dbReference>
<dbReference type="InterPro" id="IPR012347">
    <property type="entry name" value="Ferritin-like"/>
</dbReference>
<organism evidence="9 10">
    <name type="scientific">Drosophila albomicans</name>
    <name type="common">Fruit fly</name>
    <dbReference type="NCBI Taxonomy" id="7291"/>
    <lineage>
        <taxon>Eukaryota</taxon>
        <taxon>Metazoa</taxon>
        <taxon>Ecdysozoa</taxon>
        <taxon>Arthropoda</taxon>
        <taxon>Hexapoda</taxon>
        <taxon>Insecta</taxon>
        <taxon>Pterygota</taxon>
        <taxon>Neoptera</taxon>
        <taxon>Endopterygota</taxon>
        <taxon>Diptera</taxon>
        <taxon>Brachycera</taxon>
        <taxon>Muscomorpha</taxon>
        <taxon>Ephydroidea</taxon>
        <taxon>Drosophilidae</taxon>
        <taxon>Drosophila</taxon>
    </lineage>
</organism>
<evidence type="ECO:0000256" key="5">
    <source>
        <dbReference type="PIRSR" id="PIRSR601519-1"/>
    </source>
</evidence>
<comment type="similarity">
    <text evidence="1 6">Belongs to the ferritin family.</text>
</comment>
<dbReference type="GO" id="GO:0006826">
    <property type="term" value="P:iron ion transport"/>
    <property type="evidence" value="ECO:0007669"/>
    <property type="project" value="InterPro"/>
</dbReference>
<dbReference type="Pfam" id="PF00210">
    <property type="entry name" value="Ferritin"/>
    <property type="match status" value="1"/>
</dbReference>
<reference evidence="10" key="1">
    <citation type="submission" date="2025-08" db="UniProtKB">
        <authorList>
            <consortium name="RefSeq"/>
        </authorList>
    </citation>
    <scope>IDENTIFICATION</scope>
    <source>
        <strain evidence="10">15112-1751.03</strain>
        <tissue evidence="10">Whole Adult</tissue>
    </source>
</reference>
<dbReference type="InterPro" id="IPR001519">
    <property type="entry name" value="Ferritin"/>
</dbReference>
<sequence length="223" mass="24980">MKYFIVFALVAGLCALAQAQEQSCQVDVRSACGTNGGVSNCNARYAAIGHLEGKLQNYIQLQLKKSYEYLLLATHFNSYQMNRPGFQKLYQGLSDRAFDDTIELIRQVTRRGGSVDFSKPHQHGAAEVPEVHLNELESLARALDVEKELTTGAIHVHTSATHSSNENREHDPEMAHYIQENFLSKQAKSVRTLSGYANDLAKLVSVKEPSLSVYLFDEYLQKQ</sequence>
<name>A0A6P8XIC5_DROAB</name>
<evidence type="ECO:0000256" key="2">
    <source>
        <dbReference type="ARBA" id="ARBA00022434"/>
    </source>
</evidence>
<dbReference type="CTD" id="44965"/>
<feature type="binding site" evidence="5">
    <location>
        <position position="186"/>
    </location>
    <ligand>
        <name>Fe cation</name>
        <dbReference type="ChEBI" id="CHEBI:24875"/>
        <label>1</label>
    </ligand>
</feature>
<dbReference type="GO" id="GO:0006879">
    <property type="term" value="P:intracellular iron ion homeostasis"/>
    <property type="evidence" value="ECO:0007669"/>
    <property type="project" value="UniProtKB-KW"/>
</dbReference>
<evidence type="ECO:0000256" key="3">
    <source>
        <dbReference type="ARBA" id="ARBA00022723"/>
    </source>
</evidence>
<proteinExistence type="inferred from homology"/>
<dbReference type="InterPro" id="IPR009040">
    <property type="entry name" value="Ferritin-like_diiron"/>
</dbReference>
<dbReference type="GO" id="GO:0005737">
    <property type="term" value="C:cytoplasm"/>
    <property type="evidence" value="ECO:0007669"/>
    <property type="project" value="TreeGrafter"/>
</dbReference>
<dbReference type="SUPFAM" id="SSF47240">
    <property type="entry name" value="Ferritin-like"/>
    <property type="match status" value="1"/>
</dbReference>
<feature type="domain" description="Ferritin-like diiron" evidence="8">
    <location>
        <begin position="45"/>
        <end position="204"/>
    </location>
</feature>
<dbReference type="GeneID" id="117573495"/>
<dbReference type="Gene3D" id="1.20.1260.10">
    <property type="match status" value="1"/>
</dbReference>
<feature type="signal peptide" evidence="7">
    <location>
        <begin position="1"/>
        <end position="19"/>
    </location>
</feature>
<evidence type="ECO:0000256" key="6">
    <source>
        <dbReference type="RuleBase" id="RU361145"/>
    </source>
</evidence>
<dbReference type="GO" id="GO:0008199">
    <property type="term" value="F:ferric iron binding"/>
    <property type="evidence" value="ECO:0007669"/>
    <property type="project" value="InterPro"/>
</dbReference>
<dbReference type="GO" id="GO:0008198">
    <property type="term" value="F:ferrous iron binding"/>
    <property type="evidence" value="ECO:0007669"/>
    <property type="project" value="TreeGrafter"/>
</dbReference>
<comment type="function">
    <text evidence="6">Stores iron in a soluble, non-toxic, readily available form. Important for iron homeostasis. Iron is taken up in the ferrous form and deposited as ferric hydroxides after oxidation.</text>
</comment>
<dbReference type="PANTHER" id="PTHR11431">
    <property type="entry name" value="FERRITIN"/>
    <property type="match status" value="1"/>
</dbReference>
<dbReference type="RefSeq" id="XP_034112614.1">
    <property type="nucleotide sequence ID" value="XM_034256723.2"/>
</dbReference>
<keyword evidence="9" id="KW-1185">Reference proteome</keyword>
<dbReference type="AlphaFoldDB" id="A0A6P8XIC5"/>
<evidence type="ECO:0000259" key="8">
    <source>
        <dbReference type="PROSITE" id="PS50905"/>
    </source>
</evidence>
<accession>A0A6P8XIC5</accession>
<dbReference type="InterPro" id="IPR009078">
    <property type="entry name" value="Ferritin-like_SF"/>
</dbReference>
<evidence type="ECO:0000313" key="10">
    <source>
        <dbReference type="RefSeq" id="XP_034112614.1"/>
    </source>
</evidence>
<keyword evidence="3 5" id="KW-0479">Metal-binding</keyword>
<feature type="binding site" evidence="5">
    <location>
        <position position="146"/>
    </location>
    <ligand>
        <name>Fe cation</name>
        <dbReference type="ChEBI" id="CHEBI:24875"/>
        <label>1</label>
    </ligand>
</feature>
<protein>
    <recommendedName>
        <fullName evidence="6">Ferritin</fullName>
    </recommendedName>
</protein>
<dbReference type="PANTHER" id="PTHR11431:SF51">
    <property type="entry name" value="FERRITIN"/>
    <property type="match status" value="1"/>
</dbReference>
<evidence type="ECO:0000256" key="4">
    <source>
        <dbReference type="ARBA" id="ARBA00023004"/>
    </source>
</evidence>